<proteinExistence type="predicted"/>
<evidence type="ECO:0000313" key="3">
    <source>
        <dbReference type="Proteomes" id="UP000886998"/>
    </source>
</evidence>
<gene>
    <name evidence="2" type="primary">foi_1</name>
    <name evidence="2" type="ORF">TNIN_488341</name>
</gene>
<feature type="region of interest" description="Disordered" evidence="1">
    <location>
        <begin position="55"/>
        <end position="135"/>
    </location>
</feature>
<feature type="region of interest" description="Disordered" evidence="1">
    <location>
        <begin position="1"/>
        <end position="40"/>
    </location>
</feature>
<protein>
    <submittedName>
        <fullName evidence="2">Zinc transporter foi</fullName>
    </submittedName>
</protein>
<feature type="compositionally biased region" description="Basic and acidic residues" evidence="1">
    <location>
        <begin position="117"/>
        <end position="133"/>
    </location>
</feature>
<name>A0A8X6YC76_9ARAC</name>
<sequence>MNAYGFRLGHQEDDDGSAIHDTSHHISNKNFTRPNETSTDVRLLDSSYQNDTNADLTSHLQQKSVHKKSTQNYESNNENVNIRKRSLDGNSHASHDHSVQQGSSVRSNGHSHFHSHNSTDEDLHSPIHSESHGEVTSQCDIIHKDDAISHDLMEIKLLSVEAKSPKEEK</sequence>
<evidence type="ECO:0000256" key="1">
    <source>
        <dbReference type="SAM" id="MobiDB-lite"/>
    </source>
</evidence>
<feature type="compositionally biased region" description="Polar residues" evidence="1">
    <location>
        <begin position="70"/>
        <end position="80"/>
    </location>
</feature>
<organism evidence="2 3">
    <name type="scientific">Trichonephila inaurata madagascariensis</name>
    <dbReference type="NCBI Taxonomy" id="2747483"/>
    <lineage>
        <taxon>Eukaryota</taxon>
        <taxon>Metazoa</taxon>
        <taxon>Ecdysozoa</taxon>
        <taxon>Arthropoda</taxon>
        <taxon>Chelicerata</taxon>
        <taxon>Arachnida</taxon>
        <taxon>Araneae</taxon>
        <taxon>Araneomorphae</taxon>
        <taxon>Entelegynae</taxon>
        <taxon>Araneoidea</taxon>
        <taxon>Nephilidae</taxon>
        <taxon>Trichonephila</taxon>
        <taxon>Trichonephila inaurata</taxon>
    </lineage>
</organism>
<dbReference type="EMBL" id="BMAV01018056">
    <property type="protein sequence ID" value="GFY70166.1"/>
    <property type="molecule type" value="Genomic_DNA"/>
</dbReference>
<feature type="compositionally biased region" description="Polar residues" evidence="1">
    <location>
        <begin position="28"/>
        <end position="40"/>
    </location>
</feature>
<comment type="caution">
    <text evidence="2">The sequence shown here is derived from an EMBL/GenBank/DDBJ whole genome shotgun (WGS) entry which is preliminary data.</text>
</comment>
<reference evidence="2" key="1">
    <citation type="submission" date="2020-08" db="EMBL/GenBank/DDBJ databases">
        <title>Multicomponent nature underlies the extraordinary mechanical properties of spider dragline silk.</title>
        <authorList>
            <person name="Kono N."/>
            <person name="Nakamura H."/>
            <person name="Mori M."/>
            <person name="Yoshida Y."/>
            <person name="Ohtoshi R."/>
            <person name="Malay A.D."/>
            <person name="Moran D.A.P."/>
            <person name="Tomita M."/>
            <person name="Numata K."/>
            <person name="Arakawa K."/>
        </authorList>
    </citation>
    <scope>NUCLEOTIDE SEQUENCE</scope>
</reference>
<accession>A0A8X6YC76</accession>
<keyword evidence="3" id="KW-1185">Reference proteome</keyword>
<dbReference type="AlphaFoldDB" id="A0A8X6YC76"/>
<evidence type="ECO:0000313" key="2">
    <source>
        <dbReference type="EMBL" id="GFY70166.1"/>
    </source>
</evidence>
<dbReference type="Proteomes" id="UP000886998">
    <property type="component" value="Unassembled WGS sequence"/>
</dbReference>